<protein>
    <submittedName>
        <fullName evidence="1">Uncharacterized protein</fullName>
    </submittedName>
</protein>
<feature type="non-terminal residue" evidence="1">
    <location>
        <position position="68"/>
    </location>
</feature>
<dbReference type="InterPro" id="IPR043128">
    <property type="entry name" value="Rev_trsase/Diguanyl_cyclase"/>
</dbReference>
<accession>A0A9P5WZ40</accession>
<organism evidence="1 2">
    <name type="scientific">Macrolepiota fuliginosa MF-IS2</name>
    <dbReference type="NCBI Taxonomy" id="1400762"/>
    <lineage>
        <taxon>Eukaryota</taxon>
        <taxon>Fungi</taxon>
        <taxon>Dikarya</taxon>
        <taxon>Basidiomycota</taxon>
        <taxon>Agaricomycotina</taxon>
        <taxon>Agaricomycetes</taxon>
        <taxon>Agaricomycetidae</taxon>
        <taxon>Agaricales</taxon>
        <taxon>Agaricineae</taxon>
        <taxon>Agaricaceae</taxon>
        <taxon>Macrolepiota</taxon>
    </lineage>
</organism>
<dbReference type="OrthoDB" id="2966770at2759"/>
<dbReference type="AlphaFoldDB" id="A0A9P5WZ40"/>
<feature type="non-terminal residue" evidence="1">
    <location>
        <position position="1"/>
    </location>
</feature>
<name>A0A9P5WZ40_9AGAR</name>
<dbReference type="InterPro" id="IPR043502">
    <property type="entry name" value="DNA/RNA_pol_sf"/>
</dbReference>
<comment type="caution">
    <text evidence="1">The sequence shown here is derived from an EMBL/GenBank/DDBJ whole genome shotgun (WGS) entry which is preliminary data.</text>
</comment>
<evidence type="ECO:0000313" key="2">
    <source>
        <dbReference type="Proteomes" id="UP000807342"/>
    </source>
</evidence>
<evidence type="ECO:0000313" key="1">
    <source>
        <dbReference type="EMBL" id="KAF9440382.1"/>
    </source>
</evidence>
<proteinExistence type="predicted"/>
<dbReference type="EMBL" id="MU152579">
    <property type="protein sequence ID" value="KAF9440382.1"/>
    <property type="molecule type" value="Genomic_DNA"/>
</dbReference>
<dbReference type="SUPFAM" id="SSF56672">
    <property type="entry name" value="DNA/RNA polymerases"/>
    <property type="match status" value="1"/>
</dbReference>
<dbReference type="Gene3D" id="3.30.70.270">
    <property type="match status" value="1"/>
</dbReference>
<reference evidence="1" key="1">
    <citation type="submission" date="2020-11" db="EMBL/GenBank/DDBJ databases">
        <authorList>
            <consortium name="DOE Joint Genome Institute"/>
            <person name="Ahrendt S."/>
            <person name="Riley R."/>
            <person name="Andreopoulos W."/>
            <person name="Labutti K."/>
            <person name="Pangilinan J."/>
            <person name="Ruiz-Duenas F.J."/>
            <person name="Barrasa J.M."/>
            <person name="Sanchez-Garcia M."/>
            <person name="Camarero S."/>
            <person name="Miyauchi S."/>
            <person name="Serrano A."/>
            <person name="Linde D."/>
            <person name="Babiker R."/>
            <person name="Drula E."/>
            <person name="Ayuso-Fernandez I."/>
            <person name="Pacheco R."/>
            <person name="Padilla G."/>
            <person name="Ferreira P."/>
            <person name="Barriuso J."/>
            <person name="Kellner H."/>
            <person name="Castanera R."/>
            <person name="Alfaro M."/>
            <person name="Ramirez L."/>
            <person name="Pisabarro A.G."/>
            <person name="Kuo A."/>
            <person name="Tritt A."/>
            <person name="Lipzen A."/>
            <person name="He G."/>
            <person name="Yan M."/>
            <person name="Ng V."/>
            <person name="Cullen D."/>
            <person name="Martin F."/>
            <person name="Rosso M.-N."/>
            <person name="Henrissat B."/>
            <person name="Hibbett D."/>
            <person name="Martinez A.T."/>
            <person name="Grigoriev I.V."/>
        </authorList>
    </citation>
    <scope>NUCLEOTIDE SEQUENCE</scope>
    <source>
        <strain evidence="1">MF-IS2</strain>
    </source>
</reference>
<dbReference type="Proteomes" id="UP000807342">
    <property type="component" value="Unassembled WGS sequence"/>
</dbReference>
<gene>
    <name evidence="1" type="ORF">P691DRAFT_611432</name>
</gene>
<sequence>ILSWPEPHSATDVHHFLGLVKFVTHYLPDLAWHTHILYPLTTKVADKCPPTWSKKHNMAFEVIKNLVV</sequence>
<keyword evidence="2" id="KW-1185">Reference proteome</keyword>